<dbReference type="EMBL" id="CP020946">
    <property type="protein sequence ID" value="ASD64828.1"/>
    <property type="molecule type" value="Genomic_DNA"/>
</dbReference>
<dbReference type="Proteomes" id="UP000197003">
    <property type="component" value="Chromosome"/>
</dbReference>
<dbReference type="OrthoDB" id="5295919at2"/>
<gene>
    <name evidence="1" type="ORF">B9G79_15290</name>
</gene>
<dbReference type="AlphaFoldDB" id="A0A1Z3NBI8"/>
<evidence type="ECO:0008006" key="3">
    <source>
        <dbReference type="Google" id="ProtNLM"/>
    </source>
</evidence>
<sequence>MASGAFLKSLEKGQILRAQVEEVTSPTEVLCNFQGELLLIFNHTGSSFKKNDPISLQVLSINPLRFQVFSPSSPKFQRVV</sequence>
<protein>
    <recommendedName>
        <fullName evidence="3">Transport-associated OB type 2 domain-containing protein</fullName>
    </recommendedName>
</protein>
<name>A0A1Z3NBI8_BDEBC</name>
<organism evidence="1 2">
    <name type="scientific">Bdellovibrio bacteriovorus</name>
    <dbReference type="NCBI Taxonomy" id="959"/>
    <lineage>
        <taxon>Bacteria</taxon>
        <taxon>Pseudomonadati</taxon>
        <taxon>Bdellovibrionota</taxon>
        <taxon>Bdellovibrionia</taxon>
        <taxon>Bdellovibrionales</taxon>
        <taxon>Pseudobdellovibrionaceae</taxon>
        <taxon>Bdellovibrio</taxon>
    </lineage>
</organism>
<proteinExistence type="predicted"/>
<accession>A0A1Z3NBI8</accession>
<evidence type="ECO:0000313" key="1">
    <source>
        <dbReference type="EMBL" id="ASD64828.1"/>
    </source>
</evidence>
<dbReference type="RefSeq" id="WP_088566262.1">
    <property type="nucleotide sequence ID" value="NZ_CP020946.1"/>
</dbReference>
<evidence type="ECO:0000313" key="2">
    <source>
        <dbReference type="Proteomes" id="UP000197003"/>
    </source>
</evidence>
<reference evidence="1 2" key="1">
    <citation type="submission" date="2017-04" db="EMBL/GenBank/DDBJ databases">
        <title>Whole genome sequence of Bdellovibrio bacteriovorus strain SSB218315.</title>
        <authorList>
            <person name="Oyedara O."/>
            <person name="Rodriguez-Perez M.A."/>
        </authorList>
    </citation>
    <scope>NUCLEOTIDE SEQUENCE [LARGE SCALE GENOMIC DNA]</scope>
    <source>
        <strain evidence="1 2">SSB218315</strain>
    </source>
</reference>